<evidence type="ECO:0000313" key="3">
    <source>
        <dbReference type="Proteomes" id="UP001178461"/>
    </source>
</evidence>
<dbReference type="EMBL" id="OX395133">
    <property type="protein sequence ID" value="CAI5782879.1"/>
    <property type="molecule type" value="Genomic_DNA"/>
</dbReference>
<dbReference type="PANTHER" id="PTHR47282">
    <property type="entry name" value="PGC-1 AND ERR-INDUCED REGULATOR IN MUSCLE PROTEIN 1"/>
    <property type="match status" value="1"/>
</dbReference>
<feature type="region of interest" description="Disordered" evidence="1">
    <location>
        <begin position="356"/>
        <end position="400"/>
    </location>
</feature>
<dbReference type="Proteomes" id="UP001178461">
    <property type="component" value="Chromosome 8"/>
</dbReference>
<proteinExistence type="predicted"/>
<evidence type="ECO:0000313" key="2">
    <source>
        <dbReference type="EMBL" id="CAI5782879.1"/>
    </source>
</evidence>
<sequence>MAVCKMENFEYSILLNDRDWAEFYLASEECSLSQPALATADEQLLSDLEEGEAAESGSVQVKVGPVLPASQSASCLPRGTPDGHLLVDEVLSGSDDETDLGSVIRFLCNSKQLGTACPQSSRRTQEGQLPCVTLKPSGSRSGLQVTVTEAAFTAKETERGDQPINPDCSLPVVLATATQARALTEKSPGQERMERPPCAEPTNLKTTEGADNNGSSTVCLESQHSKDNPSLAACVGKQLPASMKSTAACWEPEPPLAPYPSSAPFSSPVSAELGGAERPEKGGKPLQVTLKAQAAAPLQENPSPSQGCLVPIVRVSAPSDMLSASRGGSIPGRTSKEEDISANVNIESGASHREALKEGGPANQVRGSPCDSGVQQFPRAPEEKRGPIPTQATNSICDGLLHKDTETAASTGRVEKNDSGETCHYLGMALPFEEALSFEEELQGEQTSDRLGESAPYGLTLEGSPESGLSAMTWPEMYDCFFCDDTQEKGLGIGKGQPISGIDQELPEMDGPEMYEHFFSEMGEAKVRNKDGALETVFSSGHQSAPSCGSGDLDLDIGDGAMQMSTPEVYEHFFANRAKKKRNWRVFFFSIPASEMRKAARALKSFLCRPARLLRSRPTSQGTLLRKGSQGRLVLVSPRLLGENLPRPEDLGMAVMQPERPLQPVFTQRDMCLGFMAFASWAVKSSDLQAPDAWKIVLLANFGTLSAIRFFRRQVITEAQHGT</sequence>
<dbReference type="GO" id="GO:0006355">
    <property type="term" value="P:regulation of DNA-templated transcription"/>
    <property type="evidence" value="ECO:0007669"/>
    <property type="project" value="InterPro"/>
</dbReference>
<protein>
    <recommendedName>
        <fullName evidence="4">PGC-1 and ERR-induced regulator in muscle protein 1</fullName>
    </recommendedName>
</protein>
<feature type="compositionally biased region" description="Polar residues" evidence="1">
    <location>
        <begin position="203"/>
        <end position="222"/>
    </location>
</feature>
<organism evidence="2 3">
    <name type="scientific">Podarcis lilfordi</name>
    <name type="common">Lilford's wall lizard</name>
    <dbReference type="NCBI Taxonomy" id="74358"/>
    <lineage>
        <taxon>Eukaryota</taxon>
        <taxon>Metazoa</taxon>
        <taxon>Chordata</taxon>
        <taxon>Craniata</taxon>
        <taxon>Vertebrata</taxon>
        <taxon>Euteleostomi</taxon>
        <taxon>Lepidosauria</taxon>
        <taxon>Squamata</taxon>
        <taxon>Bifurcata</taxon>
        <taxon>Unidentata</taxon>
        <taxon>Episquamata</taxon>
        <taxon>Laterata</taxon>
        <taxon>Lacertibaenia</taxon>
        <taxon>Lacertidae</taxon>
        <taxon>Podarcis</taxon>
    </lineage>
</organism>
<accession>A0AA35KSW8</accession>
<name>A0AA35KSW8_9SAUR</name>
<feature type="region of interest" description="Disordered" evidence="1">
    <location>
        <begin position="184"/>
        <end position="222"/>
    </location>
</feature>
<dbReference type="GO" id="GO:0005737">
    <property type="term" value="C:cytoplasm"/>
    <property type="evidence" value="ECO:0007669"/>
    <property type="project" value="TreeGrafter"/>
</dbReference>
<gene>
    <name evidence="2" type="ORF">PODLI_1B039638</name>
</gene>
<dbReference type="InterPro" id="IPR043442">
    <property type="entry name" value="Perm1"/>
</dbReference>
<keyword evidence="3" id="KW-1185">Reference proteome</keyword>
<feature type="region of interest" description="Disordered" evidence="1">
    <location>
        <begin position="260"/>
        <end position="283"/>
    </location>
</feature>
<dbReference type="GO" id="GO:0014850">
    <property type="term" value="P:response to muscle activity"/>
    <property type="evidence" value="ECO:0007669"/>
    <property type="project" value="TreeGrafter"/>
</dbReference>
<dbReference type="AlphaFoldDB" id="A0AA35KSW8"/>
<dbReference type="GO" id="GO:0005634">
    <property type="term" value="C:nucleus"/>
    <property type="evidence" value="ECO:0007669"/>
    <property type="project" value="TreeGrafter"/>
</dbReference>
<evidence type="ECO:0000256" key="1">
    <source>
        <dbReference type="SAM" id="MobiDB-lite"/>
    </source>
</evidence>
<reference evidence="2" key="1">
    <citation type="submission" date="2022-12" db="EMBL/GenBank/DDBJ databases">
        <authorList>
            <person name="Alioto T."/>
            <person name="Alioto T."/>
            <person name="Gomez Garrido J."/>
        </authorList>
    </citation>
    <scope>NUCLEOTIDE SEQUENCE</scope>
</reference>
<feature type="compositionally biased region" description="Low complexity" evidence="1">
    <location>
        <begin position="260"/>
        <end position="272"/>
    </location>
</feature>
<dbReference type="PANTHER" id="PTHR47282:SF1">
    <property type="entry name" value="PGC-1 AND ERR-INDUCED REGULATOR IN MUSCLE PROTEIN 1"/>
    <property type="match status" value="1"/>
</dbReference>
<feature type="compositionally biased region" description="Basic and acidic residues" evidence="1">
    <location>
        <begin position="188"/>
        <end position="197"/>
    </location>
</feature>
<evidence type="ECO:0008006" key="4">
    <source>
        <dbReference type="Google" id="ProtNLM"/>
    </source>
</evidence>